<dbReference type="InterPro" id="IPR025965">
    <property type="entry name" value="FlgD/Vpr_Ig-like"/>
</dbReference>
<dbReference type="Pfam" id="PF13861">
    <property type="entry name" value="FLgD_tudor"/>
    <property type="match status" value="1"/>
</dbReference>
<comment type="similarity">
    <text evidence="1 5">Belongs to the FlgD family.</text>
</comment>
<dbReference type="InterPro" id="IPR025963">
    <property type="entry name" value="FLgD_Tudor"/>
</dbReference>
<dbReference type="Pfam" id="PF03963">
    <property type="entry name" value="FlgD"/>
    <property type="match status" value="1"/>
</dbReference>
<comment type="function">
    <text evidence="4 5">Required for flagellar hook formation. May act as a scaffolding protein.</text>
</comment>
<accession>A0A2K4MPZ7</accession>
<evidence type="ECO:0000256" key="3">
    <source>
        <dbReference type="ARBA" id="ARBA00022795"/>
    </source>
</evidence>
<feature type="domain" description="FlgD Tudor-like" evidence="7">
    <location>
        <begin position="101"/>
        <end position="237"/>
    </location>
</feature>
<evidence type="ECO:0000259" key="6">
    <source>
        <dbReference type="Pfam" id="PF13860"/>
    </source>
</evidence>
<dbReference type="EMBL" id="PPTF01000026">
    <property type="protein sequence ID" value="POA99176.1"/>
    <property type="molecule type" value="Genomic_DNA"/>
</dbReference>
<evidence type="ECO:0000256" key="1">
    <source>
        <dbReference type="ARBA" id="ARBA00010577"/>
    </source>
</evidence>
<keyword evidence="3 5" id="KW-1005">Bacterial flagellum biogenesis</keyword>
<keyword evidence="8" id="KW-0282">Flagellum</keyword>
<evidence type="ECO:0000256" key="5">
    <source>
        <dbReference type="RuleBase" id="RU362076"/>
    </source>
</evidence>
<proteinExistence type="inferred from homology"/>
<gene>
    <name evidence="8" type="ORF">C2134_07860</name>
</gene>
<dbReference type="Gene3D" id="2.30.30.910">
    <property type="match status" value="1"/>
</dbReference>
<evidence type="ECO:0000313" key="9">
    <source>
        <dbReference type="Proteomes" id="UP000236416"/>
    </source>
</evidence>
<evidence type="ECO:0000313" key="8">
    <source>
        <dbReference type="EMBL" id="POA99176.1"/>
    </source>
</evidence>
<evidence type="ECO:0000256" key="2">
    <source>
        <dbReference type="ARBA" id="ARBA00016013"/>
    </source>
</evidence>
<protein>
    <recommendedName>
        <fullName evidence="2 5">Basal-body rod modification protein FlgD</fullName>
    </recommendedName>
</protein>
<dbReference type="Proteomes" id="UP000236416">
    <property type="component" value="Unassembled WGS sequence"/>
</dbReference>
<keyword evidence="8" id="KW-0969">Cilium</keyword>
<dbReference type="InterPro" id="IPR005648">
    <property type="entry name" value="FlgD"/>
</dbReference>
<evidence type="ECO:0000259" key="7">
    <source>
        <dbReference type="Pfam" id="PF13861"/>
    </source>
</evidence>
<evidence type="ECO:0000256" key="4">
    <source>
        <dbReference type="ARBA" id="ARBA00024746"/>
    </source>
</evidence>
<feature type="domain" description="FlgD/Vpr Ig-like" evidence="6">
    <location>
        <begin position="126"/>
        <end position="196"/>
    </location>
</feature>
<sequence length="241" mass="24390">MAMATSGSFNYGNLNNQPAPGATSIQAANGSAGGNAQSASSAQSMQSNFLTLLTAQLNAQDPLNPMDNSQITSQMAQISQVAGIQSLNQTMQQLVNAQSANQSMMAASMIGKNVLVAGSSLQTPAAGQTTQGGVMLNGPASSVQINVLDKNGNVVATQSIASPVKGMNTFTWDGTDGNGNALPKGNYTFQAKVNQASAGGTTAATAYNTQQVQAVSWVNGAPMLVLPGNAQVSLSSVAQMS</sequence>
<dbReference type="Pfam" id="PF13860">
    <property type="entry name" value="FlgD_ig"/>
    <property type="match status" value="1"/>
</dbReference>
<dbReference type="GO" id="GO:0044781">
    <property type="term" value="P:bacterial-type flagellum organization"/>
    <property type="evidence" value="ECO:0007669"/>
    <property type="project" value="UniProtKB-UniRule"/>
</dbReference>
<dbReference type="AlphaFoldDB" id="A0A2K4MPZ7"/>
<keyword evidence="8" id="KW-0966">Cell projection</keyword>
<reference evidence="8 9" key="1">
    <citation type="submission" date="2018-01" db="EMBL/GenBank/DDBJ databases">
        <title>Genomic Sequence of Chromobacterium MWU13-2610 from wild cranberry bogs within the Cape Cod National Seashore.</title>
        <authorList>
            <person name="O'Hara-Hanley K."/>
            <person name="Soby S."/>
            <person name="Harrison A."/>
        </authorList>
    </citation>
    <scope>NUCLEOTIDE SEQUENCE [LARGE SCALE GENOMIC DNA]</scope>
    <source>
        <strain evidence="8 9">MWU13-2610</strain>
    </source>
</reference>
<organism evidence="8 9">
    <name type="scientific">Chromobacterium sinusclupearum</name>
    <dbReference type="NCBI Taxonomy" id="2077146"/>
    <lineage>
        <taxon>Bacteria</taxon>
        <taxon>Pseudomonadati</taxon>
        <taxon>Pseudomonadota</taxon>
        <taxon>Betaproteobacteria</taxon>
        <taxon>Neisseriales</taxon>
        <taxon>Chromobacteriaceae</taxon>
        <taxon>Chromobacterium</taxon>
    </lineage>
</organism>
<keyword evidence="9" id="KW-1185">Reference proteome</keyword>
<name>A0A2K4MPZ7_9NEIS</name>
<comment type="caution">
    <text evidence="8">The sequence shown here is derived from an EMBL/GenBank/DDBJ whole genome shotgun (WGS) entry which is preliminary data.</text>
</comment>
<dbReference type="Gene3D" id="2.60.40.4070">
    <property type="match status" value="1"/>
</dbReference>